<keyword evidence="3" id="KW-1003">Cell membrane</keyword>
<evidence type="ECO:0000256" key="4">
    <source>
        <dbReference type="ARBA" id="ARBA00022519"/>
    </source>
</evidence>
<comment type="subcellular location">
    <subcellularLocation>
        <location evidence="1">Cell inner membrane</location>
        <topology evidence="1">Multi-pass membrane protein</topology>
    </subcellularLocation>
</comment>
<evidence type="ECO:0000256" key="1">
    <source>
        <dbReference type="ARBA" id="ARBA00004429"/>
    </source>
</evidence>
<dbReference type="PANTHER" id="PTHR30574:SF1">
    <property type="entry name" value="SULPHUR TRANSPORT DOMAIN-CONTAINING PROTEIN"/>
    <property type="match status" value="1"/>
</dbReference>
<evidence type="ECO:0000256" key="5">
    <source>
        <dbReference type="ARBA" id="ARBA00022692"/>
    </source>
</evidence>
<gene>
    <name evidence="10" type="ORF">KAK11_11080</name>
</gene>
<evidence type="ECO:0000256" key="9">
    <source>
        <dbReference type="SAM" id="Phobius"/>
    </source>
</evidence>
<comment type="similarity">
    <text evidence="8">Belongs to the TsuA/YedE (TC 9.B.102) family.</text>
</comment>
<accession>A0ABS5DXR6</accession>
<dbReference type="PANTHER" id="PTHR30574">
    <property type="entry name" value="INNER MEMBRANE PROTEIN YEDE"/>
    <property type="match status" value="1"/>
</dbReference>
<feature type="transmembrane region" description="Helical" evidence="9">
    <location>
        <begin position="314"/>
        <end position="336"/>
    </location>
</feature>
<comment type="caution">
    <text evidence="10">The sequence shown here is derived from an EMBL/GenBank/DDBJ whole genome shotgun (WGS) entry which is preliminary data.</text>
</comment>
<keyword evidence="7 9" id="KW-0472">Membrane</keyword>
<feature type="transmembrane region" description="Helical" evidence="9">
    <location>
        <begin position="87"/>
        <end position="109"/>
    </location>
</feature>
<feature type="transmembrane region" description="Helical" evidence="9">
    <location>
        <begin position="208"/>
        <end position="230"/>
    </location>
</feature>
<feature type="transmembrane region" description="Helical" evidence="9">
    <location>
        <begin position="342"/>
        <end position="361"/>
    </location>
</feature>
<keyword evidence="6 9" id="KW-1133">Transmembrane helix</keyword>
<feature type="transmembrane region" description="Helical" evidence="9">
    <location>
        <begin position="52"/>
        <end position="75"/>
    </location>
</feature>
<dbReference type="RefSeq" id="WP_210809191.1">
    <property type="nucleotide sequence ID" value="NZ_JAGQDG010000004.1"/>
</dbReference>
<keyword evidence="11" id="KW-1185">Reference proteome</keyword>
<evidence type="ECO:0000256" key="3">
    <source>
        <dbReference type="ARBA" id="ARBA00022475"/>
    </source>
</evidence>
<reference evidence="10 11" key="1">
    <citation type="submission" date="2021-04" db="EMBL/GenBank/DDBJ databases">
        <title>The genome sequence of type strain Ideonella paludis KCTC 32238.</title>
        <authorList>
            <person name="Liu Y."/>
        </authorList>
    </citation>
    <scope>NUCLEOTIDE SEQUENCE [LARGE SCALE GENOMIC DNA]</scope>
    <source>
        <strain evidence="10 11">KCTC 32238</strain>
    </source>
</reference>
<feature type="transmembrane region" description="Helical" evidence="9">
    <location>
        <begin position="12"/>
        <end position="31"/>
    </location>
</feature>
<evidence type="ECO:0000256" key="6">
    <source>
        <dbReference type="ARBA" id="ARBA00022989"/>
    </source>
</evidence>
<dbReference type="Pfam" id="PF04143">
    <property type="entry name" value="Sulf_transp"/>
    <property type="match status" value="1"/>
</dbReference>
<proteinExistence type="inferred from homology"/>
<feature type="transmembrane region" description="Helical" evidence="9">
    <location>
        <begin position="274"/>
        <end position="293"/>
    </location>
</feature>
<dbReference type="EMBL" id="JAGQDG010000004">
    <property type="protein sequence ID" value="MBQ0935869.1"/>
    <property type="molecule type" value="Genomic_DNA"/>
</dbReference>
<keyword evidence="2" id="KW-0813">Transport</keyword>
<evidence type="ECO:0000313" key="11">
    <source>
        <dbReference type="Proteomes" id="UP000672097"/>
    </source>
</evidence>
<dbReference type="Proteomes" id="UP000672097">
    <property type="component" value="Unassembled WGS sequence"/>
</dbReference>
<feature type="transmembrane region" description="Helical" evidence="9">
    <location>
        <begin position="121"/>
        <end position="143"/>
    </location>
</feature>
<evidence type="ECO:0000256" key="7">
    <source>
        <dbReference type="ARBA" id="ARBA00023136"/>
    </source>
</evidence>
<organism evidence="10 11">
    <name type="scientific">Ideonella paludis</name>
    <dbReference type="NCBI Taxonomy" id="1233411"/>
    <lineage>
        <taxon>Bacteria</taxon>
        <taxon>Pseudomonadati</taxon>
        <taxon>Pseudomonadota</taxon>
        <taxon>Betaproteobacteria</taxon>
        <taxon>Burkholderiales</taxon>
        <taxon>Sphaerotilaceae</taxon>
        <taxon>Ideonella</taxon>
    </lineage>
</organism>
<name>A0ABS5DXR6_9BURK</name>
<protein>
    <submittedName>
        <fullName evidence="10">YeeE/YedE family protein</fullName>
    </submittedName>
</protein>
<keyword evidence="4" id="KW-0997">Cell inner membrane</keyword>
<sequence>MSLPLSPASATAAVLWGGLALGVLLGAAAQASRFCTMGGLSDWFAYRGTPRLMMWVLAVAVAASLSMGLVLGGVLDVSRSVPWGDRLFWLSYLVGGTVFGAGMVIASGCPQRNLVRLGSGSLKALVTLLVIAVSAQMTLRGLFAEGRTRFLDSTAVQLAGPQDLGYLLSVLGGLSAAQWRGVVLALVVVVAAVLLWRNRAQMDAGHWMGGVAVGLLVPAAWVLTGLVGYLPEHPDTLEPAWLGTATKRPEALSFTAPVAHSIDLLTFWSDRNTTASFGVLLALGVVLGSALSAKLRGEFRVEGFKDTADLRGHLLGGVMMGFGGVTAMGCSIGQGISGLSLLSGGAVLAVAGIVLGVWAALKWQMRGL</sequence>
<dbReference type="InterPro" id="IPR007272">
    <property type="entry name" value="Sulf_transp_TsuA/YedE"/>
</dbReference>
<evidence type="ECO:0000313" key="10">
    <source>
        <dbReference type="EMBL" id="MBQ0935869.1"/>
    </source>
</evidence>
<feature type="transmembrane region" description="Helical" evidence="9">
    <location>
        <begin position="177"/>
        <end position="196"/>
    </location>
</feature>
<evidence type="ECO:0000256" key="2">
    <source>
        <dbReference type="ARBA" id="ARBA00022448"/>
    </source>
</evidence>
<evidence type="ECO:0000256" key="8">
    <source>
        <dbReference type="ARBA" id="ARBA00035655"/>
    </source>
</evidence>
<keyword evidence="5 9" id="KW-0812">Transmembrane</keyword>